<dbReference type="Proteomes" id="UP000182761">
    <property type="component" value="Unassembled WGS sequence"/>
</dbReference>
<reference evidence="1 2" key="1">
    <citation type="submission" date="2016-01" db="EMBL/GenBank/DDBJ databases">
        <authorList>
            <person name="McClelland M."/>
            <person name="Jain A."/>
            <person name="Saraogi P."/>
            <person name="Mendelson R."/>
            <person name="Westerman R."/>
            <person name="SanMiguel P."/>
            <person name="Csonka L."/>
        </authorList>
    </citation>
    <scope>NUCLEOTIDE SEQUENCE [LARGE SCALE GENOMIC DNA]</scope>
    <source>
        <strain evidence="1 2">R-53146</strain>
    </source>
</reference>
<dbReference type="AlphaFoldDB" id="A0A0X3ARY4"/>
<organism evidence="1 2">
    <name type="scientific">Apibacter mensalis</name>
    <dbReference type="NCBI Taxonomy" id="1586267"/>
    <lineage>
        <taxon>Bacteria</taxon>
        <taxon>Pseudomonadati</taxon>
        <taxon>Bacteroidota</taxon>
        <taxon>Flavobacteriia</taxon>
        <taxon>Flavobacteriales</taxon>
        <taxon>Weeksellaceae</taxon>
        <taxon>Apibacter</taxon>
    </lineage>
</organism>
<proteinExistence type="predicted"/>
<sequence length="39" mass="4792">MKYIISKNLLKTQIVINYKIIHISMKIYDFNKFIVKNQF</sequence>
<evidence type="ECO:0000313" key="1">
    <source>
        <dbReference type="EMBL" id="CVK16993.1"/>
    </source>
</evidence>
<protein>
    <submittedName>
        <fullName evidence="1">Uncharacterized protein</fullName>
    </submittedName>
</protein>
<keyword evidence="2" id="KW-1185">Reference proteome</keyword>
<accession>A0A0X3ARY4</accession>
<gene>
    <name evidence="1" type="ORF">Ga0061079_1147</name>
</gene>
<dbReference type="EMBL" id="FCOR01000014">
    <property type="protein sequence ID" value="CVK16993.1"/>
    <property type="molecule type" value="Genomic_DNA"/>
</dbReference>
<name>A0A0X3ARY4_9FLAO</name>
<evidence type="ECO:0000313" key="2">
    <source>
        <dbReference type="Proteomes" id="UP000182761"/>
    </source>
</evidence>